<dbReference type="SUPFAM" id="SSF52777">
    <property type="entry name" value="CoA-dependent acyltransferases"/>
    <property type="match status" value="4"/>
</dbReference>
<evidence type="ECO:0000256" key="3">
    <source>
        <dbReference type="ARBA" id="ARBA00022553"/>
    </source>
</evidence>
<dbReference type="PROSITE" id="PS50075">
    <property type="entry name" value="CARRIER"/>
    <property type="match status" value="2"/>
</dbReference>
<dbReference type="Pfam" id="PF00668">
    <property type="entry name" value="Condensation"/>
    <property type="match status" value="2"/>
</dbReference>
<accession>A0ABW7BEI4</accession>
<dbReference type="InterPro" id="IPR045851">
    <property type="entry name" value="AMP-bd_C_sf"/>
</dbReference>
<dbReference type="Pfam" id="PF00501">
    <property type="entry name" value="AMP-binding"/>
    <property type="match status" value="2"/>
</dbReference>
<dbReference type="EMBL" id="JBICYV010000014">
    <property type="protein sequence ID" value="MFG3014164.1"/>
    <property type="molecule type" value="Genomic_DNA"/>
</dbReference>
<dbReference type="Gene3D" id="3.30.559.10">
    <property type="entry name" value="Chloramphenicol acetyltransferase-like domain"/>
    <property type="match status" value="2"/>
</dbReference>
<evidence type="ECO:0000256" key="4">
    <source>
        <dbReference type="SAM" id="MobiDB-lite"/>
    </source>
</evidence>
<dbReference type="Pfam" id="PF05050">
    <property type="entry name" value="Methyltransf_21"/>
    <property type="match status" value="1"/>
</dbReference>
<dbReference type="Gene3D" id="3.40.50.980">
    <property type="match status" value="4"/>
</dbReference>
<dbReference type="InterPro" id="IPR020845">
    <property type="entry name" value="AMP-binding_CS"/>
</dbReference>
<organism evidence="6 7">
    <name type="scientific">Streptomyces cinerochromogenes</name>
    <dbReference type="NCBI Taxonomy" id="66422"/>
    <lineage>
        <taxon>Bacteria</taxon>
        <taxon>Bacillati</taxon>
        <taxon>Actinomycetota</taxon>
        <taxon>Actinomycetes</taxon>
        <taxon>Kitasatosporales</taxon>
        <taxon>Streptomycetaceae</taxon>
        <taxon>Streptomyces</taxon>
    </lineage>
</organism>
<feature type="region of interest" description="Disordered" evidence="4">
    <location>
        <begin position="2496"/>
        <end position="2518"/>
    </location>
</feature>
<dbReference type="SUPFAM" id="SSF53335">
    <property type="entry name" value="S-adenosyl-L-methionine-dependent methyltransferases"/>
    <property type="match status" value="1"/>
</dbReference>
<dbReference type="Pfam" id="PF13193">
    <property type="entry name" value="AMP-binding_C"/>
    <property type="match status" value="1"/>
</dbReference>
<feature type="domain" description="Carrier" evidence="5">
    <location>
        <begin position="2394"/>
        <end position="2471"/>
    </location>
</feature>
<gene>
    <name evidence="6" type="ORF">ACGFZB_27820</name>
</gene>
<keyword evidence="7" id="KW-1185">Reference proteome</keyword>
<dbReference type="InterPro" id="IPR029063">
    <property type="entry name" value="SAM-dependent_MTases_sf"/>
</dbReference>
<dbReference type="InterPro" id="IPR036736">
    <property type="entry name" value="ACP-like_sf"/>
</dbReference>
<dbReference type="Pfam" id="PF00550">
    <property type="entry name" value="PP-binding"/>
    <property type="match status" value="2"/>
</dbReference>
<feature type="region of interest" description="Disordered" evidence="4">
    <location>
        <begin position="2376"/>
        <end position="2395"/>
    </location>
</feature>
<dbReference type="InterPro" id="IPR006342">
    <property type="entry name" value="FkbM_mtfrase"/>
</dbReference>
<dbReference type="InterPro" id="IPR006162">
    <property type="entry name" value="Ppantetheine_attach_site"/>
</dbReference>
<dbReference type="InterPro" id="IPR009081">
    <property type="entry name" value="PP-bd_ACP"/>
</dbReference>
<dbReference type="PROSITE" id="PS00455">
    <property type="entry name" value="AMP_BINDING"/>
    <property type="match status" value="2"/>
</dbReference>
<evidence type="ECO:0000313" key="6">
    <source>
        <dbReference type="EMBL" id="MFG3014164.1"/>
    </source>
</evidence>
<dbReference type="SMART" id="SM00823">
    <property type="entry name" value="PKS_PP"/>
    <property type="match status" value="2"/>
</dbReference>
<keyword evidence="2" id="KW-0596">Phosphopantetheine</keyword>
<dbReference type="InterPro" id="IPR001242">
    <property type="entry name" value="Condensation_dom"/>
</dbReference>
<evidence type="ECO:0000256" key="1">
    <source>
        <dbReference type="ARBA" id="ARBA00001957"/>
    </source>
</evidence>
<dbReference type="InterPro" id="IPR000873">
    <property type="entry name" value="AMP-dep_synth/lig_dom"/>
</dbReference>
<dbReference type="RefSeq" id="WP_392820531.1">
    <property type="nucleotide sequence ID" value="NZ_JBICYV010000014.1"/>
</dbReference>
<feature type="domain" description="Carrier" evidence="5">
    <location>
        <begin position="999"/>
        <end position="1075"/>
    </location>
</feature>
<comment type="cofactor">
    <cofactor evidence="1">
        <name>pantetheine 4'-phosphate</name>
        <dbReference type="ChEBI" id="CHEBI:47942"/>
    </cofactor>
</comment>
<dbReference type="SUPFAM" id="SSF56801">
    <property type="entry name" value="Acetyl-CoA synthetase-like"/>
    <property type="match status" value="2"/>
</dbReference>
<proteinExistence type="predicted"/>
<sequence length="2518" mass="276509">MNEDQILAGFKAGVFSADDVLAFYERPQAEPGRRPLSEGQKGLWLLHRLQPDSDVYNVPVCFRLAAPLDIARFRQAFELAVALHSPLCSAVVTEDGTPYLEARPERPADFRHERVPGGSAARLLAEARRQAKAPFDLAEDPLARAHVFEADGADTVVLLVFHHLVFDGASTPLFLRDLISAYEALRTGSRWTSPAQDNYDAFVRWEEDFLGGPEGARHRAFWTKTLQGPLPTLRLGIERDPAPGTAPAGETVRLHLPAPASARVRQWCASHGVRPAVFFLGVYQLLLHRYSGERDLVVGVPSMGRPDLAFADSVGYFVNMLPVRSGPREDLTLAAHLRELSLVLADGLDHAAYPFPRMVRDLNLRTDPATSPVFQVSYVFQNQRMMHVADEVLDLGLARAVRFVEEISQEGEFKLHLEVFENTDDHALHLKYDAHRFAAADVERFLRHYTQLVEALLDAPDRPLADASHLSGEERRRLLADWNDTRTPYSADRSLPDLLAAAVRRHADRTALVFGDRTLTYGEFDARTDALADQLRRRGVTPDTVVGVHMERSLEMVIALWAVMKAGGAYLPLEPGYPAARLAYMLRDSGARLVLGQPRLDLVAPEILHLDPDGRPLDAADLPPVAEPAAAGPRDLAYVIYTSGSTGRPKGVMVEHRAVVNRIEWMQNEYRLGPDDVVLQKTPFSFDVSVWEFVWPLIAGARLVVAEPEAHKDPDRLVATVRQAGVTTLHFVPSMLRLMVEHEGWARCTTVRQVFCSGEALPPELPGRHYAVHDAPLHNLYGPTEAAIDVSHWTCPRDDTSGPVPIGRPIQNIQLHVLDAAGGLAAVGCPGELHIAGAGLARGYLGNPGLTRERFVANPFADEPGARMYRTGDLVRRRPDGVLEFLGRIDNQVKLRGFRIELGEIEARLGTHPRVRACAVTAREDVLVGYVVLGPDDAALTPELHDELTGHLGQALPEHMVPGALVRLDALPLSPNGKLDRAALPAPDTTAYAVRAYVAPRTATERTLLAVCAELLGLDADRVGVEDNFFALGGHSLLIPKLTARLRSAGLHCDLPAVFAAASLAELAAGIEEGAEGEAFTVPAAGIPEGCTRITPDMLPLVELTEDELATVVAAVPGGAANLQDVYPLAALQEGMLFHHLKEGGRDPYVLSGVFSFASRDHLDRFVDALQAVIDRHDVLRTAVLTEGLPQPLQVVVRHAELTVDAREPAPGATAADEIQRILAEDQAMRLDRAPLIRLRAVRDPEGGRWSAVLNLHHLIDDATSLGFLFRELVAHLTGRQAELPAPVPYRDFIAHTAHRARTLDTEAYFGPRLGDVTEPTVLFGLQDVHGDGRRVLDLRRPLDAELGRRVRARARELKVSPATLFHAGWAMVVAACAGRDDVVFGTVMSGRLQGPRGIERMLGNFINTLPVRLDLTGRDVRDLVEETDRALRGLVAHEQTPLAAVHRHSGVPRDTPLFNAIFNFRHLEAGDRIDDAELERVGVTSLAGVIERSNYPVAVSVDDLGHSFSIDAQIDRAQDAGLVITYLETAMAGLVDALDDAAPRPALEVPVVPEELRRRLLDTDGGDRLPHPAAAGRCLHEWFEETAAATPDAVALSHEGTTLSYGELNARANRLARHLRDLGVGPDVLVGLCLPRSEAIVVALLAVLKAGGAYVPMDPASPADRLRHLLTDSAPRALLVDGPLPDGLDAPGVPVIDVRADDALWRDLPGTDLPSGTTGVTPAHLAYVIYTSGSTGTPKGVMVEHRNVTRLFTATEPWFHFGGDDVWTLFHSFAFDFSVWEIWGALLHGGRLVVVPQTTTRSPEDFYQLLCDEGVTVLNQTPSAFRQLITAQGEDPAPHRLRTVVFGGEALDVTSLRPWMRRTVNRRTALVNMYGITETTVHVTHRPLTEADADSTVSPIGEPIPDLRAYVLDRRGRPAPVGAVGELYVGGAGVARGYLNRPELTAERFLDDPFRPEPGARMYRTGDLARVQPDGTMEYLGRNDDQVKVRGFRIELGEIEARLGAHPGIEDARVVVREYGDHDQRLVSYLVPSASHAHAVRELVRLGREEPEALERTYELPNGVTVFQQNRSETDFVYEEIFTNLEYLRNGITLRDGDCIVDVGANIGLFTLFAGLRCPGARIYAFEPIPPVFDSLRRNVALHGLDATVFDCGLAAEAKEETFTFYRHNTVISSSRTTAEQAHEMVRSYLRNQEELTEDGAVAGDELVDEVVDARLDSEQFTCRLRTLSEIIAEQGIERIDLLKIDVENAEYEVLKGIHWRDWPRIRQLVVELHDIDGQLEKVETLLRALGYTVVSEQDNRLLRNTTLYNVYAVREDDDRSAPPAAPAAPRWSGQAALLADVQAALRDALPEYMLPAAHVLLDALPLTQNGKLDRRALPAPESGRHSRERLVAPSTDAERTVAEVWAELLRTDASRLSVDSNFFSLGGNSLLVTRLVNRLKRQAGAELPIQAVFERPTLADMAAELERCAPVRAQGDPFDVDRIRESLGLIESMSDEELDALESQPAAREQGARGPR</sequence>
<evidence type="ECO:0000256" key="2">
    <source>
        <dbReference type="ARBA" id="ARBA00022450"/>
    </source>
</evidence>
<protein>
    <submittedName>
        <fullName evidence="6">Amino acid adenylation domain-containing protein</fullName>
    </submittedName>
</protein>
<dbReference type="SUPFAM" id="SSF47336">
    <property type="entry name" value="ACP-like"/>
    <property type="match status" value="2"/>
</dbReference>
<name>A0ABW7BEI4_9ACTN</name>
<dbReference type="Gene3D" id="3.30.559.30">
    <property type="entry name" value="Nonribosomal peptide synthetase, condensation domain"/>
    <property type="match status" value="2"/>
</dbReference>
<reference evidence="6 7" key="1">
    <citation type="submission" date="2024-10" db="EMBL/GenBank/DDBJ databases">
        <title>The Natural Products Discovery Center: Release of the First 8490 Sequenced Strains for Exploring Actinobacteria Biosynthetic Diversity.</title>
        <authorList>
            <person name="Kalkreuter E."/>
            <person name="Kautsar S.A."/>
            <person name="Yang D."/>
            <person name="Bader C.D."/>
            <person name="Teijaro C.N."/>
            <person name="Fluegel L."/>
            <person name="Davis C.M."/>
            <person name="Simpson J.R."/>
            <person name="Lauterbach L."/>
            <person name="Steele A.D."/>
            <person name="Gui C."/>
            <person name="Meng S."/>
            <person name="Li G."/>
            <person name="Viehrig K."/>
            <person name="Ye F."/>
            <person name="Su P."/>
            <person name="Kiefer A.F."/>
            <person name="Nichols A."/>
            <person name="Cepeda A.J."/>
            <person name="Yan W."/>
            <person name="Fan B."/>
            <person name="Jiang Y."/>
            <person name="Adhikari A."/>
            <person name="Zheng C.-J."/>
            <person name="Schuster L."/>
            <person name="Cowan T.M."/>
            <person name="Smanski M.J."/>
            <person name="Chevrette M.G."/>
            <person name="De Carvalho L.P.S."/>
            <person name="Shen B."/>
        </authorList>
    </citation>
    <scope>NUCLEOTIDE SEQUENCE [LARGE SCALE GENOMIC DNA]</scope>
    <source>
        <strain evidence="6 7">NPDC048320</strain>
    </source>
</reference>
<dbReference type="Gene3D" id="3.30.300.30">
    <property type="match status" value="2"/>
</dbReference>
<dbReference type="PROSITE" id="PS00012">
    <property type="entry name" value="PHOSPHOPANTETHEINE"/>
    <property type="match status" value="1"/>
</dbReference>
<dbReference type="Gene3D" id="1.10.1200.10">
    <property type="entry name" value="ACP-like"/>
    <property type="match status" value="2"/>
</dbReference>
<dbReference type="PANTHER" id="PTHR45527:SF1">
    <property type="entry name" value="FATTY ACID SYNTHASE"/>
    <property type="match status" value="1"/>
</dbReference>
<keyword evidence="3" id="KW-0597">Phosphoprotein</keyword>
<dbReference type="InterPro" id="IPR025110">
    <property type="entry name" value="AMP-bd_C"/>
</dbReference>
<dbReference type="PANTHER" id="PTHR45527">
    <property type="entry name" value="NONRIBOSOMAL PEPTIDE SYNTHETASE"/>
    <property type="match status" value="1"/>
</dbReference>
<dbReference type="CDD" id="cd17646">
    <property type="entry name" value="A_NRPS_AB3403-like"/>
    <property type="match status" value="1"/>
</dbReference>
<dbReference type="InterPro" id="IPR010071">
    <property type="entry name" value="AA_adenyl_dom"/>
</dbReference>
<dbReference type="CDD" id="cd19544">
    <property type="entry name" value="E-C_NRPS"/>
    <property type="match status" value="1"/>
</dbReference>
<dbReference type="Gene3D" id="2.30.38.10">
    <property type="entry name" value="Luciferase, Domain 3"/>
    <property type="match status" value="2"/>
</dbReference>
<evidence type="ECO:0000313" key="7">
    <source>
        <dbReference type="Proteomes" id="UP001604267"/>
    </source>
</evidence>
<dbReference type="NCBIfam" id="TIGR01733">
    <property type="entry name" value="AA-adenyl-dom"/>
    <property type="match status" value="2"/>
</dbReference>
<comment type="caution">
    <text evidence="6">The sequence shown here is derived from an EMBL/GenBank/DDBJ whole genome shotgun (WGS) entry which is preliminary data.</text>
</comment>
<dbReference type="NCBIfam" id="NF003417">
    <property type="entry name" value="PRK04813.1"/>
    <property type="match status" value="3"/>
</dbReference>
<dbReference type="CDD" id="cd17643">
    <property type="entry name" value="A_NRPS_Cytc1-like"/>
    <property type="match status" value="1"/>
</dbReference>
<dbReference type="NCBIfam" id="TIGR01444">
    <property type="entry name" value="fkbM_fam"/>
    <property type="match status" value="1"/>
</dbReference>
<dbReference type="InterPro" id="IPR023213">
    <property type="entry name" value="CAT-like_dom_sf"/>
</dbReference>
<dbReference type="Proteomes" id="UP001604267">
    <property type="component" value="Unassembled WGS sequence"/>
</dbReference>
<evidence type="ECO:0000259" key="5">
    <source>
        <dbReference type="PROSITE" id="PS50075"/>
    </source>
</evidence>
<dbReference type="Gene3D" id="3.40.50.150">
    <property type="entry name" value="Vaccinia Virus protein VP39"/>
    <property type="match status" value="1"/>
</dbReference>
<dbReference type="InterPro" id="IPR020806">
    <property type="entry name" value="PKS_PP-bd"/>
</dbReference>